<name>A0A848HIK5_9BURK</name>
<gene>
    <name evidence="2" type="ORF">HHL21_01940</name>
</gene>
<feature type="transmembrane region" description="Helical" evidence="1">
    <location>
        <begin position="131"/>
        <end position="151"/>
    </location>
</feature>
<comment type="caution">
    <text evidence="2">The sequence shown here is derived from an EMBL/GenBank/DDBJ whole genome shotgun (WGS) entry which is preliminary data.</text>
</comment>
<evidence type="ECO:0000256" key="1">
    <source>
        <dbReference type="SAM" id="Phobius"/>
    </source>
</evidence>
<keyword evidence="3" id="KW-1185">Reference proteome</keyword>
<reference evidence="2 3" key="1">
    <citation type="submission" date="2020-04" db="EMBL/GenBank/DDBJ databases">
        <title>Massilia sp. RP-1-19 isolated from soil.</title>
        <authorList>
            <person name="Dahal R.H."/>
        </authorList>
    </citation>
    <scope>NUCLEOTIDE SEQUENCE [LARGE SCALE GENOMIC DNA]</scope>
    <source>
        <strain evidence="2 3">RP-1-19</strain>
    </source>
</reference>
<feature type="transmembrane region" description="Helical" evidence="1">
    <location>
        <begin position="6"/>
        <end position="24"/>
    </location>
</feature>
<feature type="transmembrane region" description="Helical" evidence="1">
    <location>
        <begin position="65"/>
        <end position="85"/>
    </location>
</feature>
<sequence>MPASYLIQLLSTLGFVVVLAYFFAKVEIHIEGDAGWAANLPTWRIEKHWLLDIFWGGRAMTGYHAWMISFVALFFHLPIFLMWHWSWQLEARILASMMVFWIVEDFLWFIVNPAFGWKRFHRKHVSWHKHWIFGAPTDYWIFAIISGLLFACSV</sequence>
<dbReference type="RefSeq" id="WP_169463905.1">
    <property type="nucleotide sequence ID" value="NZ_JABBGG010000001.1"/>
</dbReference>
<dbReference type="EMBL" id="JABBGG010000001">
    <property type="protein sequence ID" value="NML59861.1"/>
    <property type="molecule type" value="Genomic_DNA"/>
</dbReference>
<proteinExistence type="predicted"/>
<dbReference type="Proteomes" id="UP000583752">
    <property type="component" value="Unassembled WGS sequence"/>
</dbReference>
<protein>
    <submittedName>
        <fullName evidence="2">Uncharacterized protein</fullName>
    </submittedName>
</protein>
<organism evidence="2 3">
    <name type="scientific">Massilia polaris</name>
    <dbReference type="NCBI Taxonomy" id="2728846"/>
    <lineage>
        <taxon>Bacteria</taxon>
        <taxon>Pseudomonadati</taxon>
        <taxon>Pseudomonadota</taxon>
        <taxon>Betaproteobacteria</taxon>
        <taxon>Burkholderiales</taxon>
        <taxon>Oxalobacteraceae</taxon>
        <taxon>Telluria group</taxon>
        <taxon>Massilia</taxon>
    </lineage>
</organism>
<evidence type="ECO:0000313" key="3">
    <source>
        <dbReference type="Proteomes" id="UP000583752"/>
    </source>
</evidence>
<keyword evidence="1" id="KW-0472">Membrane</keyword>
<keyword evidence="1" id="KW-0812">Transmembrane</keyword>
<keyword evidence="1" id="KW-1133">Transmembrane helix</keyword>
<dbReference type="AlphaFoldDB" id="A0A848HIK5"/>
<accession>A0A848HIK5</accession>
<evidence type="ECO:0000313" key="2">
    <source>
        <dbReference type="EMBL" id="NML59861.1"/>
    </source>
</evidence>
<feature type="transmembrane region" description="Helical" evidence="1">
    <location>
        <begin position="91"/>
        <end position="111"/>
    </location>
</feature>